<accession>A0A382U8A8</accession>
<keyword evidence="1" id="KW-0472">Membrane</keyword>
<feature type="transmembrane region" description="Helical" evidence="1">
    <location>
        <begin position="12"/>
        <end position="29"/>
    </location>
</feature>
<protein>
    <submittedName>
        <fullName evidence="2">Uncharacterized protein</fullName>
    </submittedName>
</protein>
<dbReference type="AlphaFoldDB" id="A0A382U8A8"/>
<gene>
    <name evidence="2" type="ORF">METZ01_LOCUS383390</name>
</gene>
<name>A0A382U8A8_9ZZZZ</name>
<dbReference type="EMBL" id="UINC01142290">
    <property type="protein sequence ID" value="SVD30536.1"/>
    <property type="molecule type" value="Genomic_DNA"/>
</dbReference>
<keyword evidence="1" id="KW-0812">Transmembrane</keyword>
<sequence length="30" mass="3370">MIRRQGKINGLLVAVTLFSFFLLFTLNVSA</sequence>
<evidence type="ECO:0000256" key="1">
    <source>
        <dbReference type="SAM" id="Phobius"/>
    </source>
</evidence>
<organism evidence="2">
    <name type="scientific">marine metagenome</name>
    <dbReference type="NCBI Taxonomy" id="408172"/>
    <lineage>
        <taxon>unclassified sequences</taxon>
        <taxon>metagenomes</taxon>
        <taxon>ecological metagenomes</taxon>
    </lineage>
</organism>
<evidence type="ECO:0000313" key="2">
    <source>
        <dbReference type="EMBL" id="SVD30536.1"/>
    </source>
</evidence>
<proteinExistence type="predicted"/>
<reference evidence="2" key="1">
    <citation type="submission" date="2018-05" db="EMBL/GenBank/DDBJ databases">
        <authorList>
            <person name="Lanie J.A."/>
            <person name="Ng W.-L."/>
            <person name="Kazmierczak K.M."/>
            <person name="Andrzejewski T.M."/>
            <person name="Davidsen T.M."/>
            <person name="Wayne K.J."/>
            <person name="Tettelin H."/>
            <person name="Glass J.I."/>
            <person name="Rusch D."/>
            <person name="Podicherti R."/>
            <person name="Tsui H.-C.T."/>
            <person name="Winkler M.E."/>
        </authorList>
    </citation>
    <scope>NUCLEOTIDE SEQUENCE</scope>
</reference>
<feature type="non-terminal residue" evidence="2">
    <location>
        <position position="30"/>
    </location>
</feature>
<keyword evidence="1" id="KW-1133">Transmembrane helix</keyword>